<feature type="compositionally biased region" description="Polar residues" evidence="7">
    <location>
        <begin position="80"/>
        <end position="94"/>
    </location>
</feature>
<evidence type="ECO:0000256" key="6">
    <source>
        <dbReference type="ARBA" id="ARBA00060761"/>
    </source>
</evidence>
<dbReference type="EMBL" id="KF669787">
    <property type="protein sequence ID" value="AIE43844.1"/>
    <property type="molecule type" value="mRNA"/>
</dbReference>
<dbReference type="GeneID" id="107923243"/>
<evidence type="ECO:0000256" key="7">
    <source>
        <dbReference type="SAM" id="MobiDB-lite"/>
    </source>
</evidence>
<reference evidence="9 11" key="1">
    <citation type="journal article" date="2014" name="Mol. Genet. Genomics">
        <title>Genome-wide analysis of the WRKY gene family in cotton.</title>
        <authorList>
            <person name="Dou L."/>
            <person name="Zhang X."/>
            <person name="Pang C."/>
            <person name="Song M."/>
            <person name="Wei H."/>
            <person name="Fan S."/>
            <person name="Yu S."/>
        </authorList>
    </citation>
    <scope>NUCLEOTIDE SEQUENCE</scope>
</reference>
<keyword evidence="5" id="KW-0539">Nucleus</keyword>
<reference evidence="11" key="3">
    <citation type="submission" date="2025-05" db="UniProtKB">
        <authorList>
            <consortium name="RefSeq"/>
        </authorList>
    </citation>
    <scope>IDENTIFICATION</scope>
</reference>
<gene>
    <name evidence="9 11" type="primary">WRKY57</name>
    <name evidence="11" type="synonym">LOC107923243</name>
</gene>
<keyword evidence="10" id="KW-1185">Reference proteome</keyword>
<feature type="compositionally biased region" description="Low complexity" evidence="7">
    <location>
        <begin position="230"/>
        <end position="260"/>
    </location>
</feature>
<name>A0A068LCJ8_GOSHI</name>
<feature type="region of interest" description="Disordered" evidence="7">
    <location>
        <begin position="230"/>
        <end position="285"/>
    </location>
</feature>
<feature type="region of interest" description="Disordered" evidence="7">
    <location>
        <begin position="70"/>
        <end position="139"/>
    </location>
</feature>
<keyword evidence="3" id="KW-0238">DNA-binding</keyword>
<dbReference type="GO" id="GO:0005634">
    <property type="term" value="C:nucleus"/>
    <property type="evidence" value="ECO:0007669"/>
    <property type="project" value="UniProtKB-SubCell"/>
</dbReference>
<feature type="compositionally biased region" description="Basic residues" evidence="7">
    <location>
        <begin position="126"/>
        <end position="139"/>
    </location>
</feature>
<dbReference type="GO" id="GO:0000976">
    <property type="term" value="F:transcription cis-regulatory region binding"/>
    <property type="evidence" value="ECO:0007669"/>
    <property type="project" value="TreeGrafter"/>
</dbReference>
<dbReference type="Pfam" id="PF03106">
    <property type="entry name" value="WRKY"/>
    <property type="match status" value="1"/>
</dbReference>
<evidence type="ECO:0000256" key="2">
    <source>
        <dbReference type="ARBA" id="ARBA00023015"/>
    </source>
</evidence>
<keyword evidence="4" id="KW-0804">Transcription</keyword>
<dbReference type="InterPro" id="IPR003657">
    <property type="entry name" value="WRKY_dom"/>
</dbReference>
<evidence type="ECO:0000256" key="5">
    <source>
        <dbReference type="ARBA" id="ARBA00023242"/>
    </source>
</evidence>
<dbReference type="SUPFAM" id="SSF118290">
    <property type="entry name" value="WRKY DNA-binding domain"/>
    <property type="match status" value="1"/>
</dbReference>
<feature type="region of interest" description="Disordered" evidence="7">
    <location>
        <begin position="328"/>
        <end position="349"/>
    </location>
</feature>
<feature type="domain" description="WRKY" evidence="8">
    <location>
        <begin position="143"/>
        <end position="209"/>
    </location>
</feature>
<dbReference type="SMART" id="SM00774">
    <property type="entry name" value="WRKY"/>
    <property type="match status" value="1"/>
</dbReference>
<feature type="compositionally biased region" description="Low complexity" evidence="7">
    <location>
        <begin position="333"/>
        <end position="349"/>
    </location>
</feature>
<evidence type="ECO:0000313" key="9">
    <source>
        <dbReference type="EMBL" id="AIE43844.1"/>
    </source>
</evidence>
<sequence>MAAGDWDLYAVVRSCTSATNTSTSAVSGNYFSNGNNDSWREDPLACLASLTFEEEDDPLTFPNLKKSGSLQDSYEPLLSDPTTTIISTNRGTDPSSSRSINGVSSGQHHQWQQQFIKPLNTQQQLKKPRKRKNQQKRTVCHVTADNLSSDPWAWRKYGQKPIKGSPYPRNYYRCSSSKGCSARKQVERSNLEPNVFIVTYTGDHTHPRPTHRNSLAGSTRNKLSTFQRAAAPATASCSTSPTTVSVPEGTAADLNNNAGDNGDGDDESADNIAPEMSPEAVSDAEDDLLIPDVHVDDDLFKGLEELVGDAGGGSSSITGNGLGNSSAFGDKFSSWGTGSSASAASGGGW</sequence>
<dbReference type="InterPro" id="IPR044810">
    <property type="entry name" value="WRKY_plant"/>
</dbReference>
<evidence type="ECO:0000256" key="4">
    <source>
        <dbReference type="ARBA" id="ARBA00023163"/>
    </source>
</evidence>
<accession>A0A068LCJ8</accession>
<evidence type="ECO:0000256" key="3">
    <source>
        <dbReference type="ARBA" id="ARBA00023125"/>
    </source>
</evidence>
<evidence type="ECO:0000256" key="1">
    <source>
        <dbReference type="ARBA" id="ARBA00004123"/>
    </source>
</evidence>
<proteinExistence type="evidence at transcript level"/>
<organism evidence="9">
    <name type="scientific">Gossypium hirsutum</name>
    <name type="common">Upland cotton</name>
    <name type="synonym">Gossypium mexicanum</name>
    <dbReference type="NCBI Taxonomy" id="3635"/>
    <lineage>
        <taxon>Eukaryota</taxon>
        <taxon>Viridiplantae</taxon>
        <taxon>Streptophyta</taxon>
        <taxon>Embryophyta</taxon>
        <taxon>Tracheophyta</taxon>
        <taxon>Spermatophyta</taxon>
        <taxon>Magnoliopsida</taxon>
        <taxon>eudicotyledons</taxon>
        <taxon>Gunneridae</taxon>
        <taxon>Pentapetalae</taxon>
        <taxon>rosids</taxon>
        <taxon>malvids</taxon>
        <taxon>Malvales</taxon>
        <taxon>Malvaceae</taxon>
        <taxon>Malvoideae</taxon>
        <taxon>Gossypium</taxon>
    </lineage>
</organism>
<dbReference type="PANTHER" id="PTHR32096:SF80">
    <property type="entry name" value="WRKY TRANSCRIPTION FACTOR 27-RELATED"/>
    <property type="match status" value="1"/>
</dbReference>
<evidence type="ECO:0000313" key="10">
    <source>
        <dbReference type="Proteomes" id="UP000818029"/>
    </source>
</evidence>
<dbReference type="Gene3D" id="2.20.25.80">
    <property type="entry name" value="WRKY domain"/>
    <property type="match status" value="1"/>
</dbReference>
<dbReference type="PANTHER" id="PTHR32096">
    <property type="entry name" value="WRKY TRANSCRIPTION FACTOR 30-RELATED-RELATED"/>
    <property type="match status" value="1"/>
</dbReference>
<reference evidence="10" key="2">
    <citation type="journal article" date="2020" name="Nat. Genet.">
        <title>Genomic diversifications of five Gossypium allopolyploid species and their impact on cotton improvement.</title>
        <authorList>
            <person name="Chen Z.J."/>
            <person name="Sreedasyam A."/>
            <person name="Ando A."/>
            <person name="Song Q."/>
            <person name="De Santiago L.M."/>
            <person name="Hulse-Kemp A.M."/>
            <person name="Ding M."/>
            <person name="Ye W."/>
            <person name="Kirkbride R.C."/>
            <person name="Jenkins J."/>
            <person name="Plott C."/>
            <person name="Lovell J."/>
            <person name="Lin Y.M."/>
            <person name="Vaughn R."/>
            <person name="Liu B."/>
            <person name="Simpson S."/>
            <person name="Scheffler B.E."/>
            <person name="Wen L."/>
            <person name="Saski C.A."/>
            <person name="Grover C.E."/>
            <person name="Hu G."/>
            <person name="Conover J.L."/>
            <person name="Carlson J.W."/>
            <person name="Shu S."/>
            <person name="Boston L.B."/>
            <person name="Williams M."/>
            <person name="Peterson D.G."/>
            <person name="McGee K."/>
            <person name="Jones D.C."/>
            <person name="Wendel J.F."/>
            <person name="Stelly D.M."/>
            <person name="Grimwood J."/>
            <person name="Schmutz J."/>
        </authorList>
    </citation>
    <scope>NUCLEOTIDE SEQUENCE [LARGE SCALE GENOMIC DNA]</scope>
    <source>
        <strain evidence="10">cv. TM-1</strain>
    </source>
</reference>
<evidence type="ECO:0000259" key="8">
    <source>
        <dbReference type="PROSITE" id="PS50811"/>
    </source>
</evidence>
<dbReference type="GO" id="GO:0003700">
    <property type="term" value="F:DNA-binding transcription factor activity"/>
    <property type="evidence" value="ECO:0007669"/>
    <property type="project" value="InterPro"/>
</dbReference>
<comment type="subcellular location">
    <subcellularLocation>
        <location evidence="1">Nucleus</location>
    </subcellularLocation>
</comment>
<dbReference type="PROSITE" id="PS50811">
    <property type="entry name" value="WRKY"/>
    <property type="match status" value="1"/>
</dbReference>
<dbReference type="RefSeq" id="NP_001314149.1">
    <property type="nucleotide sequence ID" value="NM_001327220.1"/>
</dbReference>
<dbReference type="KEGG" id="ghi:107923243"/>
<dbReference type="OrthoDB" id="662136at2759"/>
<keyword evidence="2" id="KW-0805">Transcription regulation</keyword>
<dbReference type="AlphaFoldDB" id="A0A068LCJ8"/>
<feature type="compositionally biased region" description="Polar residues" evidence="7">
    <location>
        <begin position="106"/>
        <end position="121"/>
    </location>
</feature>
<comment type="similarity">
    <text evidence="6">Belongs to the WRKY group II-e family.</text>
</comment>
<dbReference type="InterPro" id="IPR036576">
    <property type="entry name" value="WRKY_dom_sf"/>
</dbReference>
<evidence type="ECO:0000313" key="11">
    <source>
        <dbReference type="RefSeq" id="NP_001314149.1"/>
    </source>
</evidence>
<feature type="compositionally biased region" description="Low complexity" evidence="7">
    <location>
        <begin position="95"/>
        <end position="105"/>
    </location>
</feature>
<dbReference type="FunFam" id="2.20.25.80:FF:000007">
    <property type="entry name" value="WRKY transcription factor 22"/>
    <property type="match status" value="1"/>
</dbReference>
<protein>
    <submittedName>
        <fullName evidence="11">Probable WRKY transcription factor 27</fullName>
    </submittedName>
    <submittedName>
        <fullName evidence="9">WRKY transcription factor 57</fullName>
    </submittedName>
</protein>
<dbReference type="Proteomes" id="UP000818029">
    <property type="component" value="Chromosome A11"/>
</dbReference>